<evidence type="ECO:0000313" key="12">
    <source>
        <dbReference type="Proteomes" id="UP000226592"/>
    </source>
</evidence>
<feature type="transmembrane region" description="Helical" evidence="9">
    <location>
        <begin position="197"/>
        <end position="217"/>
    </location>
</feature>
<feature type="transmembrane region" description="Helical" evidence="9">
    <location>
        <begin position="12"/>
        <end position="33"/>
    </location>
</feature>
<dbReference type="GO" id="GO:0065002">
    <property type="term" value="P:intracellular protein transmembrane transport"/>
    <property type="evidence" value="ECO:0007669"/>
    <property type="project" value="UniProtKB-UniRule"/>
</dbReference>
<organism evidence="11 12">
    <name type="scientific">Candidatus Iainarchaeum sp</name>
    <dbReference type="NCBI Taxonomy" id="3101447"/>
    <lineage>
        <taxon>Archaea</taxon>
        <taxon>Candidatus Iainarchaeota</taxon>
        <taxon>Candidatus Iainarchaeia</taxon>
        <taxon>Candidatus Iainarchaeales</taxon>
        <taxon>Candidatus Iainarchaeaceae</taxon>
        <taxon>Candidatus Iainarchaeum</taxon>
    </lineage>
</organism>
<feature type="transmembrane region" description="Helical" evidence="9">
    <location>
        <begin position="291"/>
        <end position="313"/>
    </location>
</feature>
<dbReference type="PANTHER" id="PTHR30081:SF8">
    <property type="entry name" value="PROTEIN TRANSLOCASE SUBUNIT SECF"/>
    <property type="match status" value="1"/>
</dbReference>
<dbReference type="InterPro" id="IPR022813">
    <property type="entry name" value="SecD/SecF_arch_bac"/>
</dbReference>
<keyword evidence="5 9" id="KW-0653">Protein transport</keyword>
<comment type="subcellular location">
    <subcellularLocation>
        <location evidence="1 9">Cell membrane</location>
        <topology evidence="1 9">Multi-pass membrane protein</topology>
    </subcellularLocation>
</comment>
<reference evidence="12" key="1">
    <citation type="submission" date="2017-09" db="EMBL/GenBank/DDBJ databases">
        <title>The Reconstruction of 2,631 Draft Metagenome-Assembled Genomes from the Global Oceans.</title>
        <authorList>
            <person name="Tully B.J."/>
            <person name="Graham E.D."/>
            <person name="Heidelberg J.F."/>
        </authorList>
    </citation>
    <scope>NUCLEOTIDE SEQUENCE [LARGE SCALE GENOMIC DNA]</scope>
</reference>
<sequence>MKVLRELYTGNYKRYIAIPLILLVLSVFLAFVFPGVPTGIDLSGGTLIIIRSNQPLDAQETKQLLSDNFELTDLSVVSTSSPLGGNGLTIKFAQNIDIVNAEAELSLAESSIESTPETARQHAQNTVNILESYVEPVELESDPATAVQQASELLVDAKESFNNRVQQLVVEHFDLKGDVAFQKKEVSPTLGKAFYETTFNVAIFAMILVAIVIFLFFRKVVPSLAVIASAFLDVLGALALMAIFRIPLTLSSIPALLMLVGYSVDTDVMLTTKLLQRKEGVVHERVYDAMITGLTMNATTIAALFAMLTLSFFAQMLVIYEIAIVLLFGLVIDISSTWFMNAPVLLWYLEKQRKKI</sequence>
<comment type="subunit">
    <text evidence="9">Part of the protein translocation apparatus. Forms a complex with SecD.</text>
</comment>
<keyword evidence="2 9" id="KW-0813">Transport</keyword>
<evidence type="ECO:0000256" key="2">
    <source>
        <dbReference type="ARBA" id="ARBA00022448"/>
    </source>
</evidence>
<name>A0A2D6M0H5_9ARCH</name>
<dbReference type="GO" id="GO:0006605">
    <property type="term" value="P:protein targeting"/>
    <property type="evidence" value="ECO:0007669"/>
    <property type="project" value="UniProtKB-UniRule"/>
</dbReference>
<evidence type="ECO:0000256" key="1">
    <source>
        <dbReference type="ARBA" id="ARBA00004651"/>
    </source>
</evidence>
<keyword evidence="8 9" id="KW-0472">Membrane</keyword>
<accession>A0A2D6M0H5</accession>
<gene>
    <name evidence="9" type="primary">secF</name>
    <name evidence="11" type="ORF">CL943_01325</name>
</gene>
<dbReference type="HAMAP" id="MF_01464_A">
    <property type="entry name" value="SecF_A"/>
    <property type="match status" value="1"/>
</dbReference>
<dbReference type="Gene3D" id="1.20.1640.10">
    <property type="entry name" value="Multidrug efflux transporter AcrB transmembrane domain"/>
    <property type="match status" value="1"/>
</dbReference>
<feature type="transmembrane region" description="Helical" evidence="9">
    <location>
        <begin position="319"/>
        <end position="349"/>
    </location>
</feature>
<dbReference type="EMBL" id="NZBU01000005">
    <property type="protein sequence ID" value="MAG21933.1"/>
    <property type="molecule type" value="Genomic_DNA"/>
</dbReference>
<evidence type="ECO:0000256" key="6">
    <source>
        <dbReference type="ARBA" id="ARBA00022989"/>
    </source>
</evidence>
<evidence type="ECO:0000256" key="3">
    <source>
        <dbReference type="ARBA" id="ARBA00022475"/>
    </source>
</evidence>
<keyword evidence="3 9" id="KW-1003">Cell membrane</keyword>
<dbReference type="Pfam" id="PF02355">
    <property type="entry name" value="SecD_SecF_C"/>
    <property type="match status" value="1"/>
</dbReference>
<keyword evidence="6 9" id="KW-1133">Transmembrane helix</keyword>
<keyword evidence="7 9" id="KW-0811">Translocation</keyword>
<evidence type="ECO:0000256" key="9">
    <source>
        <dbReference type="HAMAP-Rule" id="MF_01464"/>
    </source>
</evidence>
<dbReference type="InterPro" id="IPR048634">
    <property type="entry name" value="SecD_SecF_C"/>
</dbReference>
<feature type="domain" description="Protein export membrane protein SecD/SecF C-terminal" evidence="10">
    <location>
        <begin position="181"/>
        <end position="350"/>
    </location>
</feature>
<dbReference type="InterPro" id="IPR024921">
    <property type="entry name" value="SecF_arc"/>
</dbReference>
<evidence type="ECO:0000256" key="5">
    <source>
        <dbReference type="ARBA" id="ARBA00022927"/>
    </source>
</evidence>
<dbReference type="SUPFAM" id="SSF82866">
    <property type="entry name" value="Multidrug efflux transporter AcrB transmembrane domain"/>
    <property type="match status" value="1"/>
</dbReference>
<dbReference type="GO" id="GO:0005886">
    <property type="term" value="C:plasma membrane"/>
    <property type="evidence" value="ECO:0007669"/>
    <property type="project" value="UniProtKB-SubCell"/>
</dbReference>
<evidence type="ECO:0000256" key="4">
    <source>
        <dbReference type="ARBA" id="ARBA00022692"/>
    </source>
</evidence>
<protein>
    <recommendedName>
        <fullName evidence="9">Protein-export membrane protein SecF</fullName>
    </recommendedName>
</protein>
<proteinExistence type="inferred from homology"/>
<comment type="function">
    <text evidence="9">Involved in protein export.</text>
</comment>
<feature type="transmembrane region" description="Helical" evidence="9">
    <location>
        <begin position="224"/>
        <end position="244"/>
    </location>
</feature>
<dbReference type="PANTHER" id="PTHR30081">
    <property type="entry name" value="PROTEIN-EXPORT MEMBRANE PROTEIN SEC"/>
    <property type="match status" value="1"/>
</dbReference>
<evidence type="ECO:0000313" key="11">
    <source>
        <dbReference type="EMBL" id="MAG21933.1"/>
    </source>
</evidence>
<comment type="similarity">
    <text evidence="9">Belongs to the SecD/SecF family. SecF subfamily.</text>
</comment>
<dbReference type="Proteomes" id="UP000226592">
    <property type="component" value="Unassembled WGS sequence"/>
</dbReference>
<evidence type="ECO:0000256" key="7">
    <source>
        <dbReference type="ARBA" id="ARBA00023010"/>
    </source>
</evidence>
<comment type="caution">
    <text evidence="11">The sequence shown here is derived from an EMBL/GenBank/DDBJ whole genome shotgun (WGS) entry which is preliminary data.</text>
</comment>
<evidence type="ECO:0000256" key="8">
    <source>
        <dbReference type="ARBA" id="ARBA00023136"/>
    </source>
</evidence>
<dbReference type="AlphaFoldDB" id="A0A2D6M0H5"/>
<evidence type="ECO:0000259" key="10">
    <source>
        <dbReference type="Pfam" id="PF02355"/>
    </source>
</evidence>
<keyword evidence="4 9" id="KW-0812">Transmembrane</keyword>
<comment type="caution">
    <text evidence="9">Lacks conserved residue(s) required for the propagation of feature annotation.</text>
</comment>